<reference evidence="2 3" key="2">
    <citation type="submission" date="2018-11" db="EMBL/GenBank/DDBJ databases">
        <authorList>
            <consortium name="Pathogen Informatics"/>
        </authorList>
    </citation>
    <scope>NUCLEOTIDE SEQUENCE [LARGE SCALE GENOMIC DNA]</scope>
    <source>
        <strain evidence="2 3">Egypt</strain>
    </source>
</reference>
<feature type="compositionally biased region" description="Polar residues" evidence="1">
    <location>
        <begin position="335"/>
        <end position="357"/>
    </location>
</feature>
<dbReference type="WBParaSite" id="ECPE_0000695501-mRNA-1">
    <property type="protein sequence ID" value="ECPE_0000695501-mRNA-1"/>
    <property type="gene ID" value="ECPE_0000695501"/>
</dbReference>
<organism evidence="4">
    <name type="scientific">Echinostoma caproni</name>
    <dbReference type="NCBI Taxonomy" id="27848"/>
    <lineage>
        <taxon>Eukaryota</taxon>
        <taxon>Metazoa</taxon>
        <taxon>Spiralia</taxon>
        <taxon>Lophotrochozoa</taxon>
        <taxon>Platyhelminthes</taxon>
        <taxon>Trematoda</taxon>
        <taxon>Digenea</taxon>
        <taxon>Plagiorchiida</taxon>
        <taxon>Echinostomata</taxon>
        <taxon>Echinostomatoidea</taxon>
        <taxon>Echinostomatidae</taxon>
        <taxon>Echinostoma</taxon>
    </lineage>
</organism>
<feature type="compositionally biased region" description="Polar residues" evidence="1">
    <location>
        <begin position="446"/>
        <end position="464"/>
    </location>
</feature>
<feature type="region of interest" description="Disordered" evidence="1">
    <location>
        <begin position="229"/>
        <end position="273"/>
    </location>
</feature>
<accession>A0A183AJ06</accession>
<feature type="region of interest" description="Disordered" evidence="1">
    <location>
        <begin position="136"/>
        <end position="180"/>
    </location>
</feature>
<feature type="compositionally biased region" description="Low complexity" evidence="1">
    <location>
        <begin position="426"/>
        <end position="444"/>
    </location>
</feature>
<feature type="compositionally biased region" description="Low complexity" evidence="1">
    <location>
        <begin position="256"/>
        <end position="273"/>
    </location>
</feature>
<feature type="compositionally biased region" description="Polar residues" evidence="1">
    <location>
        <begin position="152"/>
        <end position="180"/>
    </location>
</feature>
<evidence type="ECO:0000313" key="4">
    <source>
        <dbReference type="WBParaSite" id="ECPE_0000695501-mRNA-1"/>
    </source>
</evidence>
<feature type="compositionally biased region" description="Low complexity" evidence="1">
    <location>
        <begin position="515"/>
        <end position="532"/>
    </location>
</feature>
<sequence>MACRDPWVLYTICTSLIRYTLKGLYEDKLPRDIPEVGLLVQFLMFGLSYDLSPPALSAVSTKDRSSGSKRSSSPGLEEDTVYPKCPQKALVGYILPAVAQLQVLTWRAQLAEEILATSHHLWPGYNVGQIIGVPCPGGTTSGASDPGPGSTPRRSSVSGTLDSRESTQPPSAMQKQISDAAQSTSVTLPADYLAHPIGYLILQYHALFALERNELTVLRVLLKTAASAVQHHSRASRSTSKSTPNKTACASPPPSSITTSASSSIPTQASSPIPTASSAVCFRWRPEVLQALVLGISRLPSSCSAFVDANRPGHHAAGPDSSTLGDNGPQIDVGANTTGGSVTEHNSATGSTTSEHSAGTMPGGSGKAVSTTGHSGPLFDNRIATSMPMISRAELAMLLRASLTLVNDLNLLALAQIALLVPGPQPGTPTSGTSGTGVPSTGSSFPAASTPLTPDAPNPTSVSMIGGTLSSGAKIGLYGGYGQQTPFLSVSGTSGSCRIGPFHMPNQPDAWSGATPRSPTSSRFSRSLSTGSTNGGGTSYVSASRLESRGPGSSSSSAYYQSQGLNAPLPMGTPLTNPGQVGLGGATPSLSSLVGMIPPTPRRPSTPPREFLPSSPAVATTTSGLNSFNLPSHLSAYGTEFQSSCPSPSIHRSNNGGLRNTRSYSTAARPHSPNQDT</sequence>
<gene>
    <name evidence="2" type="ORF">ECPE_LOCUS6941</name>
</gene>
<evidence type="ECO:0000313" key="3">
    <source>
        <dbReference type="Proteomes" id="UP000272942"/>
    </source>
</evidence>
<feature type="compositionally biased region" description="Polar residues" evidence="1">
    <location>
        <begin position="236"/>
        <end position="248"/>
    </location>
</feature>
<dbReference type="Proteomes" id="UP000272942">
    <property type="component" value="Unassembled WGS sequence"/>
</dbReference>
<feature type="compositionally biased region" description="Pro residues" evidence="1">
    <location>
        <begin position="598"/>
        <end position="607"/>
    </location>
</feature>
<keyword evidence="3" id="KW-1185">Reference proteome</keyword>
<proteinExistence type="predicted"/>
<feature type="region of interest" description="Disordered" evidence="1">
    <location>
        <begin position="426"/>
        <end position="464"/>
    </location>
</feature>
<dbReference type="OrthoDB" id="5548359at2759"/>
<reference evidence="4" key="1">
    <citation type="submission" date="2016-06" db="UniProtKB">
        <authorList>
            <consortium name="WormBaseParasite"/>
        </authorList>
    </citation>
    <scope>IDENTIFICATION</scope>
</reference>
<feature type="region of interest" description="Disordered" evidence="1">
    <location>
        <begin position="640"/>
        <end position="677"/>
    </location>
</feature>
<feature type="compositionally biased region" description="Low complexity" evidence="1">
    <location>
        <begin position="539"/>
        <end position="565"/>
    </location>
</feature>
<name>A0A183AJ06_9TREM</name>
<feature type="region of interest" description="Disordered" evidence="1">
    <location>
        <begin position="314"/>
        <end position="371"/>
    </location>
</feature>
<dbReference type="EMBL" id="UZAN01043985">
    <property type="protein sequence ID" value="VDP79740.1"/>
    <property type="molecule type" value="Genomic_DNA"/>
</dbReference>
<feature type="region of interest" description="Disordered" evidence="1">
    <location>
        <begin position="58"/>
        <end position="81"/>
    </location>
</feature>
<protein>
    <submittedName>
        <fullName evidence="2 4">Uncharacterized protein</fullName>
    </submittedName>
</protein>
<evidence type="ECO:0000313" key="2">
    <source>
        <dbReference type="EMBL" id="VDP79740.1"/>
    </source>
</evidence>
<feature type="region of interest" description="Disordered" evidence="1">
    <location>
        <begin position="505"/>
        <end position="617"/>
    </location>
</feature>
<dbReference type="AlphaFoldDB" id="A0A183AJ06"/>
<evidence type="ECO:0000256" key="1">
    <source>
        <dbReference type="SAM" id="MobiDB-lite"/>
    </source>
</evidence>